<gene>
    <name evidence="1" type="primary">5</name>
    <name evidence="1" type="ORF">PBI_KIMONA_5</name>
</gene>
<evidence type="ECO:0000313" key="2">
    <source>
        <dbReference type="Proteomes" id="UP000222598"/>
    </source>
</evidence>
<proteinExistence type="predicted"/>
<reference evidence="2" key="1">
    <citation type="submission" date="2017-07" db="EMBL/GenBank/DDBJ databases">
        <authorList>
            <person name="Sun Z.S."/>
            <person name="Albrecht U."/>
            <person name="Echele G."/>
            <person name="Lee C.C."/>
        </authorList>
    </citation>
    <scope>NUCLEOTIDE SEQUENCE [LARGE SCALE GENOMIC DNA]</scope>
</reference>
<accession>A0A249XTX7</accession>
<dbReference type="Proteomes" id="UP000222598">
    <property type="component" value="Segment"/>
</dbReference>
<dbReference type="GeneID" id="64871968"/>
<dbReference type="EMBL" id="MF472895">
    <property type="protein sequence ID" value="ASZ75441.1"/>
    <property type="molecule type" value="Genomic_DNA"/>
</dbReference>
<name>A0A249XTX7_9CAUD</name>
<keyword evidence="2" id="KW-1185">Reference proteome</keyword>
<evidence type="ECO:0000313" key="1">
    <source>
        <dbReference type="EMBL" id="ASZ75441.1"/>
    </source>
</evidence>
<dbReference type="KEGG" id="vg:64871968"/>
<organism evidence="1 2">
    <name type="scientific">Mycobacterium phage Kimona</name>
    <dbReference type="NCBI Taxonomy" id="2024295"/>
    <lineage>
        <taxon>Viruses</taxon>
        <taxon>Duplodnaviria</taxon>
        <taxon>Heunggongvirae</taxon>
        <taxon>Uroviricota</taxon>
        <taxon>Caudoviricetes</taxon>
        <taxon>Kimonavirus</taxon>
        <taxon>Kimonavirus kimona</taxon>
    </lineage>
</organism>
<dbReference type="RefSeq" id="YP_010062304.1">
    <property type="nucleotide sequence ID" value="NC_054793.1"/>
</dbReference>
<protein>
    <submittedName>
        <fullName evidence="1">Uncharacterized protein</fullName>
    </submittedName>
</protein>
<sequence length="101" mass="11162">MNFLTTIGKAIGEVVKPIIERELRKHAESLIPQVLDALRAELDKRIPALSAAVVTAVTEALAEATERRVDEITDVIPGELDDAVIDRVAERALDVFRRFSL</sequence>